<dbReference type="Gene3D" id="3.30.70.20">
    <property type="match status" value="1"/>
</dbReference>
<dbReference type="SUPFAM" id="SSF56281">
    <property type="entry name" value="Metallo-hydrolase/oxidoreductase"/>
    <property type="match status" value="1"/>
</dbReference>
<dbReference type="AlphaFoldDB" id="A0A835ZBL0"/>
<dbReference type="SUPFAM" id="SSF54862">
    <property type="entry name" value="4Fe-4S ferredoxins"/>
    <property type="match status" value="1"/>
</dbReference>
<comment type="caution">
    <text evidence="2">The sequence shown here is derived from an EMBL/GenBank/DDBJ whole genome shotgun (WGS) entry which is preliminary data.</text>
</comment>
<organism evidence="2 3">
    <name type="scientific">Tribonema minus</name>
    <dbReference type="NCBI Taxonomy" id="303371"/>
    <lineage>
        <taxon>Eukaryota</taxon>
        <taxon>Sar</taxon>
        <taxon>Stramenopiles</taxon>
        <taxon>Ochrophyta</taxon>
        <taxon>PX clade</taxon>
        <taxon>Xanthophyceae</taxon>
        <taxon>Tribonematales</taxon>
        <taxon>Tribonemataceae</taxon>
        <taxon>Tribonema</taxon>
    </lineage>
</organism>
<reference evidence="2" key="1">
    <citation type="submission" date="2021-02" db="EMBL/GenBank/DDBJ databases">
        <title>First Annotated Genome of the Yellow-green Alga Tribonema minus.</title>
        <authorList>
            <person name="Mahan K.M."/>
        </authorList>
    </citation>
    <scope>NUCLEOTIDE SEQUENCE</scope>
    <source>
        <strain evidence="2">UTEX B ZZ1240</strain>
    </source>
</reference>
<evidence type="ECO:0000313" key="3">
    <source>
        <dbReference type="Proteomes" id="UP000664859"/>
    </source>
</evidence>
<dbReference type="Proteomes" id="UP000664859">
    <property type="component" value="Unassembled WGS sequence"/>
</dbReference>
<dbReference type="EMBL" id="JAFCMP010000117">
    <property type="protein sequence ID" value="KAG5185928.1"/>
    <property type="molecule type" value="Genomic_DNA"/>
</dbReference>
<dbReference type="Pfam" id="PF13370">
    <property type="entry name" value="Fer4_13"/>
    <property type="match status" value="1"/>
</dbReference>
<dbReference type="PANTHER" id="PTHR42773:SF1">
    <property type="entry name" value="METALLO-BETA-LACTAMASE FAMILY PROTEIN"/>
    <property type="match status" value="1"/>
</dbReference>
<evidence type="ECO:0000259" key="1">
    <source>
        <dbReference type="SMART" id="SM00849"/>
    </source>
</evidence>
<dbReference type="Pfam" id="PF00753">
    <property type="entry name" value="Lactamase_B"/>
    <property type="match status" value="1"/>
</dbReference>
<gene>
    <name evidence="2" type="ORF">JKP88DRAFT_194258</name>
</gene>
<dbReference type="PANTHER" id="PTHR42773">
    <property type="entry name" value="METALLO-BETA-LACTAMASE-RELATED"/>
    <property type="match status" value="1"/>
</dbReference>
<name>A0A835ZBL0_9STRA</name>
<dbReference type="InterPro" id="IPR001279">
    <property type="entry name" value="Metallo-B-lactamas"/>
</dbReference>
<dbReference type="InterPro" id="IPR036866">
    <property type="entry name" value="RibonucZ/Hydroxyglut_hydro"/>
</dbReference>
<keyword evidence="3" id="KW-1185">Reference proteome</keyword>
<feature type="domain" description="Metallo-beta-lactamase" evidence="1">
    <location>
        <begin position="111"/>
        <end position="275"/>
    </location>
</feature>
<accession>A0A835ZBL0</accession>
<proteinExistence type="predicted"/>
<evidence type="ECO:0000313" key="2">
    <source>
        <dbReference type="EMBL" id="KAG5185928.1"/>
    </source>
</evidence>
<protein>
    <submittedName>
        <fullName evidence="2">Beta-lactamase-like protein</fullName>
    </submittedName>
</protein>
<dbReference type="SMART" id="SM00849">
    <property type="entry name" value="Lactamase_B"/>
    <property type="match status" value="1"/>
</dbReference>
<dbReference type="OrthoDB" id="17458at2759"/>
<dbReference type="Gene3D" id="3.60.15.10">
    <property type="entry name" value="Ribonuclease Z/Hydroxyacylglutathione hydrolase-like"/>
    <property type="match status" value="1"/>
</dbReference>
<sequence length="307" mass="33729">MALKFKRRRTQNVTGNLFVDESCIDCDACRWMAPATYKRVGLGAAVHKQPGTESEVQGALRAVLACPTGSIRSLKGDPRVKAAFTQFPVAVAPDQLKGIFHLGFHTVASGGSTPYLIVPPSRQNIMVDVPRYSKRLADLVDAAGGVRYLFLTHGDNAHGHAAWKARFPAAERVMHAFDTLPHTRRVERRIDGDGPWQLDPEGTAKIVYTPGHTYGSCALLYAPARALFTGDAVGWSWRRDALDGWSRENRAGLPRQAASMRALAEEDFEWMLPGRGRQLKFANADERRGQLLEAADAFEAAGQSFTL</sequence>